<dbReference type="SMART" id="SM00343">
    <property type="entry name" value="ZnF_C2HC"/>
    <property type="match status" value="1"/>
</dbReference>
<gene>
    <name evidence="4" type="ORF">Tci_051984</name>
</gene>
<feature type="region of interest" description="Disordered" evidence="2">
    <location>
        <begin position="475"/>
        <end position="528"/>
    </location>
</feature>
<feature type="compositionally biased region" description="Polar residues" evidence="2">
    <location>
        <begin position="507"/>
        <end position="520"/>
    </location>
</feature>
<feature type="region of interest" description="Disordered" evidence="2">
    <location>
        <begin position="347"/>
        <end position="366"/>
    </location>
</feature>
<protein>
    <recommendedName>
        <fullName evidence="3">CCHC-type domain-containing protein</fullName>
    </recommendedName>
</protein>
<evidence type="ECO:0000256" key="2">
    <source>
        <dbReference type="SAM" id="MobiDB-lite"/>
    </source>
</evidence>
<dbReference type="GO" id="GO:0008270">
    <property type="term" value="F:zinc ion binding"/>
    <property type="evidence" value="ECO:0007669"/>
    <property type="project" value="UniProtKB-KW"/>
</dbReference>
<reference evidence="4" key="1">
    <citation type="journal article" date="2019" name="Sci. Rep.">
        <title>Draft genome of Tanacetum cinerariifolium, the natural source of mosquito coil.</title>
        <authorList>
            <person name="Yamashiro T."/>
            <person name="Shiraishi A."/>
            <person name="Satake H."/>
            <person name="Nakayama K."/>
        </authorList>
    </citation>
    <scope>NUCLEOTIDE SEQUENCE</scope>
</reference>
<feature type="compositionally biased region" description="Low complexity" evidence="2">
    <location>
        <begin position="483"/>
        <end position="495"/>
    </location>
</feature>
<proteinExistence type="predicted"/>
<dbReference type="GO" id="GO:0003676">
    <property type="term" value="F:nucleic acid binding"/>
    <property type="evidence" value="ECO:0007669"/>
    <property type="project" value="InterPro"/>
</dbReference>
<feature type="domain" description="CCHC-type" evidence="3">
    <location>
        <begin position="114"/>
        <end position="128"/>
    </location>
</feature>
<accession>A0A6L2N1B0</accession>
<sequence>MDQDSAYMVAALKVPMLKPENGNAPPITQVIEGVEAIIAPATAKEKAQKSQPNSPQLDNEDLQQIYPNDLEEMDLRWQMAILTMRPIRYLKNTRRKFSMNGNETIGFDKSKVECYNCHKRGHFARECRAPRSQDTKHKESTRRTVPVETPALVALVSCDGLGGYDWSDQAKYCLTNFALVAYSSTSSNYEDKGIIDNRRSRHMTGNMFYLIDYEEIDGANVTFGGNPMEGKSQADVQSKLLTDESQVLLRVPRKNNMYSFDLKNIVPKKGIENRVDHKVKVIRCDNGTEFKNREMKQFCEMKDHLGKFDGKADEGFFVRYSLNSKAFRVFNNRTRIVEENLHVRSKTESECKDPEKEDNMNNTNNVNAAKTNTVNTVGANTNNELLFDPEMHALEDISTFKFLSDHKDDVDEADMNNMDTTIQMDVKSSFLYGKIEKEVYVCQPLGFEDLDFPDKVYKVEKDYMDLIKLLENDSADPIDPHHTPTIIPPSISQPQRLRKTKRKDTELPQTNVPTSVTNEAINEEKDDNLERAATTATNLDAEQDKGAKKPWGILLLRLGCIKKGRIADIDANEDITLVNTYDEQMFDVDQDLGGEEDDVQGKIDTDCQLAERLQAEEQQELNEEEKPKLFMQLLEKRRKFFAAKRAKEKRNKPPTQAQQRKIVVPKS</sequence>
<dbReference type="PROSITE" id="PS50158">
    <property type="entry name" value="ZF_CCHC"/>
    <property type="match status" value="1"/>
</dbReference>
<dbReference type="Pfam" id="PF25597">
    <property type="entry name" value="SH3_retrovirus"/>
    <property type="match status" value="1"/>
</dbReference>
<name>A0A6L2N1B0_TANCI</name>
<evidence type="ECO:0000256" key="1">
    <source>
        <dbReference type="PROSITE-ProRule" id="PRU00047"/>
    </source>
</evidence>
<organism evidence="4">
    <name type="scientific">Tanacetum cinerariifolium</name>
    <name type="common">Dalmatian daisy</name>
    <name type="synonym">Chrysanthemum cinerariifolium</name>
    <dbReference type="NCBI Taxonomy" id="118510"/>
    <lineage>
        <taxon>Eukaryota</taxon>
        <taxon>Viridiplantae</taxon>
        <taxon>Streptophyta</taxon>
        <taxon>Embryophyta</taxon>
        <taxon>Tracheophyta</taxon>
        <taxon>Spermatophyta</taxon>
        <taxon>Magnoliopsida</taxon>
        <taxon>eudicotyledons</taxon>
        <taxon>Gunneridae</taxon>
        <taxon>Pentapetalae</taxon>
        <taxon>asterids</taxon>
        <taxon>campanulids</taxon>
        <taxon>Asterales</taxon>
        <taxon>Asteraceae</taxon>
        <taxon>Asteroideae</taxon>
        <taxon>Anthemideae</taxon>
        <taxon>Anthemidinae</taxon>
        <taxon>Tanacetum</taxon>
    </lineage>
</organism>
<dbReference type="Pfam" id="PF00098">
    <property type="entry name" value="zf-CCHC"/>
    <property type="match status" value="1"/>
</dbReference>
<keyword evidence="1" id="KW-0479">Metal-binding</keyword>
<comment type="caution">
    <text evidence="4">The sequence shown here is derived from an EMBL/GenBank/DDBJ whole genome shotgun (WGS) entry which is preliminary data.</text>
</comment>
<dbReference type="AlphaFoldDB" id="A0A6L2N1B0"/>
<evidence type="ECO:0000313" key="4">
    <source>
        <dbReference type="EMBL" id="GEU80006.1"/>
    </source>
</evidence>
<keyword evidence="1" id="KW-0863">Zinc-finger</keyword>
<keyword evidence="1" id="KW-0862">Zinc</keyword>
<dbReference type="SUPFAM" id="SSF57756">
    <property type="entry name" value="Retrovirus zinc finger-like domains"/>
    <property type="match status" value="1"/>
</dbReference>
<dbReference type="InterPro" id="IPR001878">
    <property type="entry name" value="Znf_CCHC"/>
</dbReference>
<dbReference type="EMBL" id="BKCJ010007991">
    <property type="protein sequence ID" value="GEU80006.1"/>
    <property type="molecule type" value="Genomic_DNA"/>
</dbReference>
<dbReference type="InterPro" id="IPR057670">
    <property type="entry name" value="SH3_retrovirus"/>
</dbReference>
<dbReference type="Gene3D" id="4.10.60.10">
    <property type="entry name" value="Zinc finger, CCHC-type"/>
    <property type="match status" value="1"/>
</dbReference>
<feature type="region of interest" description="Disordered" evidence="2">
    <location>
        <begin position="644"/>
        <end position="667"/>
    </location>
</feature>
<dbReference type="InterPro" id="IPR036875">
    <property type="entry name" value="Znf_CCHC_sf"/>
</dbReference>
<feature type="compositionally biased region" description="Basic and acidic residues" evidence="2">
    <location>
        <begin position="347"/>
        <end position="359"/>
    </location>
</feature>
<evidence type="ECO:0000259" key="3">
    <source>
        <dbReference type="PROSITE" id="PS50158"/>
    </source>
</evidence>